<evidence type="ECO:0000256" key="1">
    <source>
        <dbReference type="SAM" id="Phobius"/>
    </source>
</evidence>
<feature type="transmembrane region" description="Helical" evidence="1">
    <location>
        <begin position="20"/>
        <end position="40"/>
    </location>
</feature>
<keyword evidence="3" id="KW-1185">Reference proteome</keyword>
<dbReference type="InterPro" id="IPR011053">
    <property type="entry name" value="Single_hybrid_motif"/>
</dbReference>
<dbReference type="EMBL" id="CP054140">
    <property type="protein sequence ID" value="QQG66118.1"/>
    <property type="molecule type" value="Genomic_DNA"/>
</dbReference>
<name>A0A7T5VDX2_9BACT</name>
<dbReference type="AlphaFoldDB" id="A0A7T5VDX2"/>
<evidence type="ECO:0000313" key="3">
    <source>
        <dbReference type="Proteomes" id="UP000596092"/>
    </source>
</evidence>
<proteinExistence type="predicted"/>
<keyword evidence="1" id="KW-0472">Membrane</keyword>
<dbReference type="Proteomes" id="UP000596092">
    <property type="component" value="Chromosome"/>
</dbReference>
<dbReference type="KEGG" id="dog:HP555_09660"/>
<keyword evidence="1" id="KW-1133">Transmembrane helix</keyword>
<sequence>MSEKNNSLTVFKSDRHEDVAAIIFSGFLVAVVLTYMAFIVPSVNIKASQDGKLVELFVSEGAAVKKGDKLYSLELVKKKWVNNLMEEKIEVEIFTAKTNGTVLKVAGKAGDKIKKGKETILTLDHEKGTLP</sequence>
<dbReference type="RefSeq" id="WP_199261944.1">
    <property type="nucleotide sequence ID" value="NZ_CP054140.1"/>
</dbReference>
<keyword evidence="1" id="KW-0812">Transmembrane</keyword>
<reference evidence="2 3" key="1">
    <citation type="submission" date="2020-05" db="EMBL/GenBank/DDBJ databases">
        <title>Complete genome of Desulfobulbus oligotrophicus.</title>
        <authorList>
            <person name="Podar M."/>
        </authorList>
    </citation>
    <scope>NUCLEOTIDE SEQUENCE [LARGE SCALE GENOMIC DNA]</scope>
    <source>
        <strain evidence="2 3">Prop6</strain>
    </source>
</reference>
<protein>
    <submittedName>
        <fullName evidence="2">Biotin/lipoyl-binding protein</fullName>
    </submittedName>
</protein>
<evidence type="ECO:0000313" key="2">
    <source>
        <dbReference type="EMBL" id="QQG66118.1"/>
    </source>
</evidence>
<organism evidence="2 3">
    <name type="scientific">Desulfobulbus oligotrophicus</name>
    <dbReference type="NCBI Taxonomy" id="1909699"/>
    <lineage>
        <taxon>Bacteria</taxon>
        <taxon>Pseudomonadati</taxon>
        <taxon>Thermodesulfobacteriota</taxon>
        <taxon>Desulfobulbia</taxon>
        <taxon>Desulfobulbales</taxon>
        <taxon>Desulfobulbaceae</taxon>
        <taxon>Desulfobulbus</taxon>
    </lineage>
</organism>
<gene>
    <name evidence="2" type="ORF">HP555_09660</name>
</gene>
<dbReference type="SUPFAM" id="SSF51230">
    <property type="entry name" value="Single hybrid motif"/>
    <property type="match status" value="1"/>
</dbReference>
<accession>A0A7T5VDX2</accession>
<dbReference type="Gene3D" id="2.40.50.100">
    <property type="match status" value="1"/>
</dbReference>